<dbReference type="EC" id="3.2.1.23" evidence="3"/>
<comment type="similarity">
    <text evidence="2">Belongs to the glycosyl hydrolase 2 family.</text>
</comment>
<keyword evidence="5" id="KW-0326">Glycosidase</keyword>
<protein>
    <recommendedName>
        <fullName evidence="3">beta-galactosidase</fullName>
        <ecNumber evidence="3">3.2.1.23</ecNumber>
    </recommendedName>
    <alternativeName>
        <fullName evidence="6">Lactase</fullName>
    </alternativeName>
</protein>
<evidence type="ECO:0000256" key="7">
    <source>
        <dbReference type="SAM" id="MobiDB-lite"/>
    </source>
</evidence>
<dbReference type="InterPro" id="IPR011013">
    <property type="entry name" value="Gal_mutarotase_sf_dom"/>
</dbReference>
<evidence type="ECO:0000256" key="6">
    <source>
        <dbReference type="ARBA" id="ARBA00032230"/>
    </source>
</evidence>
<evidence type="ECO:0000256" key="2">
    <source>
        <dbReference type="ARBA" id="ARBA00007401"/>
    </source>
</evidence>
<feature type="region of interest" description="Disordered" evidence="7">
    <location>
        <begin position="1"/>
        <end position="59"/>
    </location>
</feature>
<dbReference type="InterPro" id="IPR017853">
    <property type="entry name" value="GH"/>
</dbReference>
<dbReference type="InterPro" id="IPR032312">
    <property type="entry name" value="LacZ_4"/>
</dbReference>
<evidence type="ECO:0000256" key="1">
    <source>
        <dbReference type="ARBA" id="ARBA00001412"/>
    </source>
</evidence>
<dbReference type="InterPro" id="IPR013783">
    <property type="entry name" value="Ig-like_fold"/>
</dbReference>
<dbReference type="PRINTS" id="PR00132">
    <property type="entry name" value="GLHYDRLASE2"/>
</dbReference>
<dbReference type="RefSeq" id="WP_185673838.1">
    <property type="nucleotide sequence ID" value="NZ_JACHVB010000011.1"/>
</dbReference>
<dbReference type="InterPro" id="IPR006103">
    <property type="entry name" value="Glyco_hydro_2_cat"/>
</dbReference>
<dbReference type="EMBL" id="JACHVB010000011">
    <property type="protein sequence ID" value="MBC2592823.1"/>
    <property type="molecule type" value="Genomic_DNA"/>
</dbReference>
<dbReference type="Proteomes" id="UP000546464">
    <property type="component" value="Unassembled WGS sequence"/>
</dbReference>
<dbReference type="Gene3D" id="2.60.40.10">
    <property type="entry name" value="Immunoglobulins"/>
    <property type="match status" value="2"/>
</dbReference>
<dbReference type="PANTHER" id="PTHR46323">
    <property type="entry name" value="BETA-GALACTOSIDASE"/>
    <property type="match status" value="1"/>
</dbReference>
<evidence type="ECO:0000256" key="4">
    <source>
        <dbReference type="ARBA" id="ARBA00022801"/>
    </source>
</evidence>
<dbReference type="InterPro" id="IPR050347">
    <property type="entry name" value="Bact_Beta-galactosidase"/>
</dbReference>
<feature type="compositionally biased region" description="Polar residues" evidence="7">
    <location>
        <begin position="45"/>
        <end position="59"/>
    </location>
</feature>
<dbReference type="Gene3D" id="2.60.120.260">
    <property type="entry name" value="Galactose-binding domain-like"/>
    <property type="match status" value="1"/>
</dbReference>
<dbReference type="PANTHER" id="PTHR46323:SF2">
    <property type="entry name" value="BETA-GALACTOSIDASE"/>
    <property type="match status" value="1"/>
</dbReference>
<dbReference type="SMART" id="SM01038">
    <property type="entry name" value="Bgal_small_N"/>
    <property type="match status" value="1"/>
</dbReference>
<dbReference type="GO" id="GO:0009341">
    <property type="term" value="C:beta-galactosidase complex"/>
    <property type="evidence" value="ECO:0007669"/>
    <property type="project" value="InterPro"/>
</dbReference>
<organism evidence="9 10">
    <name type="scientific">Ruficoccus amylovorans</name>
    <dbReference type="NCBI Taxonomy" id="1804625"/>
    <lineage>
        <taxon>Bacteria</taxon>
        <taxon>Pseudomonadati</taxon>
        <taxon>Verrucomicrobiota</taxon>
        <taxon>Opitutia</taxon>
        <taxon>Puniceicoccales</taxon>
        <taxon>Cerasicoccaceae</taxon>
        <taxon>Ruficoccus</taxon>
    </lineage>
</organism>
<dbReference type="GO" id="GO:0004565">
    <property type="term" value="F:beta-galactosidase activity"/>
    <property type="evidence" value="ECO:0007669"/>
    <property type="project" value="UniProtKB-EC"/>
</dbReference>
<dbReference type="InterPro" id="IPR004199">
    <property type="entry name" value="B-gal_small/dom_5"/>
</dbReference>
<feature type="domain" description="Beta galactosidase small chain/" evidence="8">
    <location>
        <begin position="802"/>
        <end position="1078"/>
    </location>
</feature>
<dbReference type="Pfam" id="PF02836">
    <property type="entry name" value="Glyco_hydro_2_C"/>
    <property type="match status" value="1"/>
</dbReference>
<comment type="catalytic activity">
    <reaction evidence="1">
        <text>Hydrolysis of terminal non-reducing beta-D-galactose residues in beta-D-galactosides.</text>
        <dbReference type="EC" id="3.2.1.23"/>
    </reaction>
</comment>
<comment type="caution">
    <text evidence="9">The sequence shown here is derived from an EMBL/GenBank/DDBJ whole genome shotgun (WGS) entry which is preliminary data.</text>
</comment>
<sequence>MKALLRDSSISESSARTHPAVNDSLKGLPEIENPLVTGIKKLPPRNTSWPTPDTESGWASTYDHSPWLKSLNSEDAWSFCWSPEPSSRPAHFYRPDFDAQSWQRLRVPACWQMHGYGVPIYSNHCYPFQPDPPRVMSEPPPHYTAYTQRNPVGSYRRWFEVPDDWIEGSGERVLLHFAGVSAAMYVWVNGHLVGYSQDSRSPAEFDITEYLLTPDVGSNLLAVEVYSYCAGSYLEDQDMWRLSGIFRDVFLYRTPAVTVWDFHLEVALADDYEEASIALHFNLRRLGQSMAALLIRVCLHDEEGNEPWGAPVIAEKIKADEGVSKKVTLQNPKLWSHEIPYLYSALVELVDEESGIVIEARRMDVGFRRIEVLGQQLAINGRPIKVKGVNRHESNPEAGYVVSAADMERDIHLIKQANFNFVRGSHYPNDPRWYGLCNRHGLLVMDEANVESHGLSYHKCVLPGDDLLWEPMTVERLRRMVVRDRGQPCVVMWSLGNEAGYGKVFLRMREEAHRLDPERRLIQYADMNLAGDIDSQTYPTTEWLLDHLAGKAVRKGEHGELGSPEQHGIYPSGKPFIANEYAHAHGNALGNFKDYWDIFYAHPELWGGFIWEWADQTLLKKDEAGRLFHAYGGDFGDQPNDGRFCCKGLVSAERHPRPHYWEAKKVLQSISFRSSSDDLQQGRVQIRNHYSFLPLSTFSGEWVIEKNGYAVADGGLVGLEALPGESVWATLDISPGVIDDPMAEYFLTMVFRLREGASWASAGHCVAWEQIPLHLPSYCGDGRWAPALLRFDTWEPVKQDVLLCAAGAEVLVDAATGQMSSIKLQGKEYLRGPIRPCFWRVPTDSDIGWEVPEIMGAWKMAANRMTVHAFERGEAAGAESVRVRFLFEDPALAGASIALVYSLSHDGILRIFGELRLGEGTPELPRFGLVLPLVSRFSHAKWYGRGPQENYCDRLSGARVGIHELSVANWQTPYVRPQENGHRTGIRWLELYPEQGEDRLLHLKAAALPLLGVSVWTCTDENMENATHDAFLNKEDALTVHVDGWMMGVGGDTSWGSPVHEAYRSKIPGTYSFEFELSAGAGAG</sequence>
<evidence type="ECO:0000313" key="10">
    <source>
        <dbReference type="Proteomes" id="UP000546464"/>
    </source>
</evidence>
<dbReference type="SUPFAM" id="SSF74650">
    <property type="entry name" value="Galactose mutarotase-like"/>
    <property type="match status" value="1"/>
</dbReference>
<dbReference type="Pfam" id="PF02929">
    <property type="entry name" value="Bgal_small_N"/>
    <property type="match status" value="1"/>
</dbReference>
<evidence type="ECO:0000259" key="8">
    <source>
        <dbReference type="SMART" id="SM01038"/>
    </source>
</evidence>
<dbReference type="InterPro" id="IPR006104">
    <property type="entry name" value="Glyco_hydro_2_N"/>
</dbReference>
<gene>
    <name evidence="9" type="ORF">H5P28_00970</name>
</gene>
<name>A0A842H8G6_9BACT</name>
<dbReference type="GO" id="GO:0030246">
    <property type="term" value="F:carbohydrate binding"/>
    <property type="evidence" value="ECO:0007669"/>
    <property type="project" value="InterPro"/>
</dbReference>
<keyword evidence="10" id="KW-1185">Reference proteome</keyword>
<dbReference type="InterPro" id="IPR014718">
    <property type="entry name" value="GH-type_carb-bd"/>
</dbReference>
<dbReference type="InterPro" id="IPR008979">
    <property type="entry name" value="Galactose-bd-like_sf"/>
</dbReference>
<dbReference type="SUPFAM" id="SSF49303">
    <property type="entry name" value="beta-Galactosidase/glucuronidase domain"/>
    <property type="match status" value="2"/>
</dbReference>
<dbReference type="Gene3D" id="2.70.98.10">
    <property type="match status" value="1"/>
</dbReference>
<dbReference type="InterPro" id="IPR006102">
    <property type="entry name" value="Ig-like_GH2"/>
</dbReference>
<accession>A0A842H8G6</accession>
<dbReference type="SUPFAM" id="SSF49785">
    <property type="entry name" value="Galactose-binding domain-like"/>
    <property type="match status" value="1"/>
</dbReference>
<dbReference type="Pfam" id="PF00703">
    <property type="entry name" value="Glyco_hydro_2"/>
    <property type="match status" value="1"/>
</dbReference>
<proteinExistence type="inferred from homology"/>
<keyword evidence="4" id="KW-0378">Hydrolase</keyword>
<reference evidence="9 10" key="1">
    <citation type="submission" date="2020-07" db="EMBL/GenBank/DDBJ databases">
        <authorList>
            <person name="Feng X."/>
        </authorList>
    </citation>
    <scope>NUCLEOTIDE SEQUENCE [LARGE SCALE GENOMIC DNA]</scope>
    <source>
        <strain evidence="9 10">JCM31066</strain>
    </source>
</reference>
<dbReference type="SUPFAM" id="SSF51445">
    <property type="entry name" value="(Trans)glycosidases"/>
    <property type="match status" value="1"/>
</dbReference>
<dbReference type="InterPro" id="IPR036156">
    <property type="entry name" value="Beta-gal/glucu_dom_sf"/>
</dbReference>
<dbReference type="Gene3D" id="3.20.20.80">
    <property type="entry name" value="Glycosidases"/>
    <property type="match status" value="1"/>
</dbReference>
<dbReference type="Pfam" id="PF16353">
    <property type="entry name" value="LacZ_4"/>
    <property type="match status" value="1"/>
</dbReference>
<evidence type="ECO:0000256" key="5">
    <source>
        <dbReference type="ARBA" id="ARBA00023295"/>
    </source>
</evidence>
<dbReference type="InterPro" id="IPR006101">
    <property type="entry name" value="Glyco_hydro_2"/>
</dbReference>
<evidence type="ECO:0000313" key="9">
    <source>
        <dbReference type="EMBL" id="MBC2592823.1"/>
    </source>
</evidence>
<dbReference type="AlphaFoldDB" id="A0A842H8G6"/>
<dbReference type="GO" id="GO:0005990">
    <property type="term" value="P:lactose catabolic process"/>
    <property type="evidence" value="ECO:0007669"/>
    <property type="project" value="TreeGrafter"/>
</dbReference>
<evidence type="ECO:0000256" key="3">
    <source>
        <dbReference type="ARBA" id="ARBA00012756"/>
    </source>
</evidence>
<dbReference type="Pfam" id="PF02837">
    <property type="entry name" value="Glyco_hydro_2_N"/>
    <property type="match status" value="1"/>
</dbReference>